<dbReference type="Proteomes" id="UP000472676">
    <property type="component" value="Unassembled WGS sequence"/>
</dbReference>
<proteinExistence type="predicted"/>
<sequence>MMHETLSALLDGECTDQELDALLDALDREPEMKAMWGRMQLARDARSGMPVRQLDLCAAVMAGLDRAPDGVRPKVVELASRRRPVSWRTAAGFAAAASVAAVAITLGINFGSVRSGNPALTAANDAGPRQLSAGIHDVAMSNAPTTDAQGNEQMDEDLRYYMIEHSNTLADRGVGGALSYARFAANTADEAFVQPANLASGGTP</sequence>
<evidence type="ECO:0000313" key="2">
    <source>
        <dbReference type="EMBL" id="NGY04439.1"/>
    </source>
</evidence>
<dbReference type="InterPro" id="IPR036147">
    <property type="entry name" value="Anti-sigma_E_RseA_N_sf"/>
</dbReference>
<dbReference type="Pfam" id="PF03872">
    <property type="entry name" value="RseA_N"/>
    <property type="match status" value="1"/>
</dbReference>
<reference evidence="2 3" key="1">
    <citation type="journal article" date="2014" name="Int. J. Syst. Evol. Microbiol.">
        <title>Solimonas terrae sp. nov., isolated from soil.</title>
        <authorList>
            <person name="Kim S.J."/>
            <person name="Moon J.Y."/>
            <person name="Weon H.Y."/>
            <person name="Ahn J.H."/>
            <person name="Chen W.M."/>
            <person name="Kwon S.W."/>
        </authorList>
    </citation>
    <scope>NUCLEOTIDE SEQUENCE [LARGE SCALE GENOMIC DNA]</scope>
    <source>
        <strain evidence="2 3">KIS83-12</strain>
    </source>
</reference>
<dbReference type="GO" id="GO:0016989">
    <property type="term" value="F:sigma factor antagonist activity"/>
    <property type="evidence" value="ECO:0007669"/>
    <property type="project" value="InterPro"/>
</dbReference>
<accession>A0A6M2BQW0</accession>
<dbReference type="AlphaFoldDB" id="A0A6M2BQW0"/>
<evidence type="ECO:0000313" key="3">
    <source>
        <dbReference type="Proteomes" id="UP000472676"/>
    </source>
</evidence>
<keyword evidence="3" id="KW-1185">Reference proteome</keyword>
<dbReference type="PANTHER" id="PTHR38104">
    <property type="match status" value="1"/>
</dbReference>
<dbReference type="RefSeq" id="WP_166253819.1">
    <property type="nucleotide sequence ID" value="NZ_JAAMOW010000003.1"/>
</dbReference>
<name>A0A6M2BQW0_9GAMM</name>
<feature type="domain" description="Anti sigma-E protein RseA N-terminal" evidence="1">
    <location>
        <begin position="1"/>
        <end position="87"/>
    </location>
</feature>
<comment type="caution">
    <text evidence="2">The sequence shown here is derived from an EMBL/GenBank/DDBJ whole genome shotgun (WGS) entry which is preliminary data.</text>
</comment>
<dbReference type="InterPro" id="IPR052383">
    <property type="entry name" value="Anti-sigma-E_RseA-like"/>
</dbReference>
<protein>
    <submittedName>
        <fullName evidence="2">Sigma-E factor negative regulatory protein</fullName>
    </submittedName>
</protein>
<evidence type="ECO:0000259" key="1">
    <source>
        <dbReference type="Pfam" id="PF03872"/>
    </source>
</evidence>
<dbReference type="SUPFAM" id="SSF89069">
    <property type="entry name" value="N-terminal, cytoplasmic domain of anti-sigmaE factor RseA"/>
    <property type="match status" value="1"/>
</dbReference>
<dbReference type="EMBL" id="JAAMOW010000003">
    <property type="protein sequence ID" value="NGY04439.1"/>
    <property type="molecule type" value="Genomic_DNA"/>
</dbReference>
<dbReference type="CDD" id="cd16328">
    <property type="entry name" value="RseA_N"/>
    <property type="match status" value="1"/>
</dbReference>
<dbReference type="PANTHER" id="PTHR38104:SF1">
    <property type="entry name" value="ANTI-SIGMA-E FACTOR RSEA"/>
    <property type="match status" value="1"/>
</dbReference>
<gene>
    <name evidence="2" type="ORF">G7Y85_06670</name>
</gene>
<organism evidence="2 3">
    <name type="scientific">Solimonas terrae</name>
    <dbReference type="NCBI Taxonomy" id="1396819"/>
    <lineage>
        <taxon>Bacteria</taxon>
        <taxon>Pseudomonadati</taxon>
        <taxon>Pseudomonadota</taxon>
        <taxon>Gammaproteobacteria</taxon>
        <taxon>Nevskiales</taxon>
        <taxon>Nevskiaceae</taxon>
        <taxon>Solimonas</taxon>
    </lineage>
</organism>
<dbReference type="InterPro" id="IPR005572">
    <property type="entry name" value="Anti-sigma_E_RseA_N"/>
</dbReference>
<dbReference type="Gene3D" id="1.10.10.880">
    <property type="entry name" value="Anti sigma-E protein RseA, N-terminal domain"/>
    <property type="match status" value="1"/>
</dbReference>